<organism evidence="1 2">
    <name type="scientific">Lipomyces starkeyi NRRL Y-11557</name>
    <dbReference type="NCBI Taxonomy" id="675824"/>
    <lineage>
        <taxon>Eukaryota</taxon>
        <taxon>Fungi</taxon>
        <taxon>Dikarya</taxon>
        <taxon>Ascomycota</taxon>
        <taxon>Saccharomycotina</taxon>
        <taxon>Lipomycetes</taxon>
        <taxon>Lipomycetales</taxon>
        <taxon>Lipomycetaceae</taxon>
        <taxon>Lipomyces</taxon>
    </lineage>
</organism>
<evidence type="ECO:0000313" key="2">
    <source>
        <dbReference type="Proteomes" id="UP000094385"/>
    </source>
</evidence>
<dbReference type="EMBL" id="KV454304">
    <property type="protein sequence ID" value="ODQ69231.1"/>
    <property type="molecule type" value="Genomic_DNA"/>
</dbReference>
<gene>
    <name evidence="1" type="ORF">LIPSTDRAFT_75993</name>
</gene>
<protein>
    <submittedName>
        <fullName evidence="1">Uncharacterized protein</fullName>
    </submittedName>
</protein>
<dbReference type="Proteomes" id="UP000094385">
    <property type="component" value="Unassembled WGS sequence"/>
</dbReference>
<name>A0A1E3PV00_LIPST</name>
<dbReference type="AlphaFoldDB" id="A0A1E3PV00"/>
<evidence type="ECO:0000313" key="1">
    <source>
        <dbReference type="EMBL" id="ODQ69231.1"/>
    </source>
</evidence>
<sequence>MPDYLLLRPAAALDLTAIYAHIDHSCRPPSHSAPSDASQYRLNGPLPLIIMQCDAASPAWLDMYTSLQELIMRRFPMNSEIQIIPIPRSLPSACASNENARHNAEMELAATVEDIVAKVRGTLSFMYSSTENGRASAANVDSILASVNASGGQLGDFELSMLRDSFSSLTDLATRFANVAAAVRESRQLDDVDDMDDEETDVMLVSALALPVVQDIVEFWEDEFSIEV</sequence>
<keyword evidence="2" id="KW-1185">Reference proteome</keyword>
<reference evidence="1 2" key="1">
    <citation type="journal article" date="2016" name="Proc. Natl. Acad. Sci. U.S.A.">
        <title>Comparative genomics of biotechnologically important yeasts.</title>
        <authorList>
            <person name="Riley R."/>
            <person name="Haridas S."/>
            <person name="Wolfe K.H."/>
            <person name="Lopes M.R."/>
            <person name="Hittinger C.T."/>
            <person name="Goeker M."/>
            <person name="Salamov A.A."/>
            <person name="Wisecaver J.H."/>
            <person name="Long T.M."/>
            <person name="Calvey C.H."/>
            <person name="Aerts A.L."/>
            <person name="Barry K.W."/>
            <person name="Choi C."/>
            <person name="Clum A."/>
            <person name="Coughlan A.Y."/>
            <person name="Deshpande S."/>
            <person name="Douglass A.P."/>
            <person name="Hanson S.J."/>
            <person name="Klenk H.-P."/>
            <person name="LaButti K.M."/>
            <person name="Lapidus A."/>
            <person name="Lindquist E.A."/>
            <person name="Lipzen A.M."/>
            <person name="Meier-Kolthoff J.P."/>
            <person name="Ohm R.A."/>
            <person name="Otillar R.P."/>
            <person name="Pangilinan J.L."/>
            <person name="Peng Y."/>
            <person name="Rokas A."/>
            <person name="Rosa C.A."/>
            <person name="Scheuner C."/>
            <person name="Sibirny A.A."/>
            <person name="Slot J.C."/>
            <person name="Stielow J.B."/>
            <person name="Sun H."/>
            <person name="Kurtzman C.P."/>
            <person name="Blackwell M."/>
            <person name="Grigoriev I.V."/>
            <person name="Jeffries T.W."/>
        </authorList>
    </citation>
    <scope>NUCLEOTIDE SEQUENCE [LARGE SCALE GENOMIC DNA]</scope>
    <source>
        <strain evidence="1 2">NRRL Y-11557</strain>
    </source>
</reference>
<accession>A0A1E3PV00</accession>
<proteinExistence type="predicted"/>
<dbReference type="OrthoDB" id="10369518at2759"/>